<dbReference type="RefSeq" id="WP_154611758.1">
    <property type="nucleotide sequence ID" value="NZ_CP053660.1"/>
</dbReference>
<keyword evidence="2" id="KW-1185">Reference proteome</keyword>
<protein>
    <submittedName>
        <fullName evidence="1">Uncharacterized protein</fullName>
    </submittedName>
</protein>
<accession>A0A6I3J5T7</accession>
<dbReference type="AlphaFoldDB" id="A0A6I3J5T7"/>
<proteinExistence type="predicted"/>
<name>A0A6I3J5T7_9ACTN</name>
<gene>
    <name evidence="1" type="ORF">GGQ22_06425</name>
</gene>
<organism evidence="1 2">
    <name type="scientific">Nocardioides marmotae</name>
    <dbReference type="NCBI Taxonomy" id="2663857"/>
    <lineage>
        <taxon>Bacteria</taxon>
        <taxon>Bacillati</taxon>
        <taxon>Actinomycetota</taxon>
        <taxon>Actinomycetes</taxon>
        <taxon>Propionibacteriales</taxon>
        <taxon>Nocardioidaceae</taxon>
        <taxon>Nocardioides</taxon>
    </lineage>
</organism>
<evidence type="ECO:0000313" key="2">
    <source>
        <dbReference type="Proteomes" id="UP000433406"/>
    </source>
</evidence>
<dbReference type="Proteomes" id="UP000433406">
    <property type="component" value="Unassembled WGS sequence"/>
</dbReference>
<sequence>MTIDSDLTQIDQPTAVADAATASGAAQEQDDFPIGMLANPIRTRI</sequence>
<evidence type="ECO:0000313" key="1">
    <source>
        <dbReference type="EMBL" id="MTB94714.1"/>
    </source>
</evidence>
<dbReference type="EMBL" id="WLCI01000006">
    <property type="protein sequence ID" value="MTB94714.1"/>
    <property type="molecule type" value="Genomic_DNA"/>
</dbReference>
<comment type="caution">
    <text evidence="1">The sequence shown here is derived from an EMBL/GenBank/DDBJ whole genome shotgun (WGS) entry which is preliminary data.</text>
</comment>
<reference evidence="1 2" key="1">
    <citation type="submission" date="2019-10" db="EMBL/GenBank/DDBJ databases">
        <title>Nocardioides novel species isolated from the excrement of Marmot.</title>
        <authorList>
            <person name="Zhang G."/>
        </authorList>
    </citation>
    <scope>NUCLEOTIDE SEQUENCE [LARGE SCALE GENOMIC DNA]</scope>
    <source>
        <strain evidence="2">zg-579</strain>
    </source>
</reference>